<gene>
    <name evidence="1" type="ORF">RIMI_LOCUS4488850</name>
</gene>
<protein>
    <submittedName>
        <fullName evidence="1">Uncharacterized protein</fullName>
    </submittedName>
</protein>
<comment type="caution">
    <text evidence="1">The sequence shown here is derived from an EMBL/GenBank/DDBJ whole genome shotgun (WGS) entry which is preliminary data.</text>
</comment>
<keyword evidence="2" id="KW-1185">Reference proteome</keyword>
<evidence type="ECO:0000313" key="1">
    <source>
        <dbReference type="EMBL" id="CAJ0930800.1"/>
    </source>
</evidence>
<organism evidence="1 2">
    <name type="scientific">Ranitomeya imitator</name>
    <name type="common">mimic poison frog</name>
    <dbReference type="NCBI Taxonomy" id="111125"/>
    <lineage>
        <taxon>Eukaryota</taxon>
        <taxon>Metazoa</taxon>
        <taxon>Chordata</taxon>
        <taxon>Craniata</taxon>
        <taxon>Vertebrata</taxon>
        <taxon>Euteleostomi</taxon>
        <taxon>Amphibia</taxon>
        <taxon>Batrachia</taxon>
        <taxon>Anura</taxon>
        <taxon>Neobatrachia</taxon>
        <taxon>Hyloidea</taxon>
        <taxon>Dendrobatidae</taxon>
        <taxon>Dendrobatinae</taxon>
        <taxon>Ranitomeya</taxon>
    </lineage>
</organism>
<evidence type="ECO:0000313" key="2">
    <source>
        <dbReference type="Proteomes" id="UP001176940"/>
    </source>
</evidence>
<dbReference type="EMBL" id="CAUEEQ010007245">
    <property type="protein sequence ID" value="CAJ0930800.1"/>
    <property type="molecule type" value="Genomic_DNA"/>
</dbReference>
<accession>A0ABN9L5X0</accession>
<proteinExistence type="predicted"/>
<reference evidence="1" key="1">
    <citation type="submission" date="2023-07" db="EMBL/GenBank/DDBJ databases">
        <authorList>
            <person name="Stuckert A."/>
        </authorList>
    </citation>
    <scope>NUCLEOTIDE SEQUENCE</scope>
</reference>
<sequence>MWVDLHRKACKDLPAKQIPQFRWNQEEENKEASVLQSNEEIGLIKGSTNMKTVGCSHRIPGMWQRIESKL</sequence>
<dbReference type="Proteomes" id="UP001176940">
    <property type="component" value="Unassembled WGS sequence"/>
</dbReference>
<name>A0ABN9L5X0_9NEOB</name>